<dbReference type="Pfam" id="PF20152">
    <property type="entry name" value="DUF6534"/>
    <property type="match status" value="1"/>
</dbReference>
<feature type="transmembrane region" description="Helical" evidence="2">
    <location>
        <begin position="148"/>
        <end position="171"/>
    </location>
</feature>
<evidence type="ECO:0000313" key="4">
    <source>
        <dbReference type="EMBL" id="KAJ3566022.1"/>
    </source>
</evidence>
<evidence type="ECO:0000256" key="2">
    <source>
        <dbReference type="SAM" id="Phobius"/>
    </source>
</evidence>
<gene>
    <name evidence="4" type="ORF">NP233_g7262</name>
</gene>
<feature type="transmembrane region" description="Helical" evidence="2">
    <location>
        <begin position="183"/>
        <end position="203"/>
    </location>
</feature>
<organism evidence="4 5">
    <name type="scientific">Leucocoprinus birnbaumii</name>
    <dbReference type="NCBI Taxonomy" id="56174"/>
    <lineage>
        <taxon>Eukaryota</taxon>
        <taxon>Fungi</taxon>
        <taxon>Dikarya</taxon>
        <taxon>Basidiomycota</taxon>
        <taxon>Agaricomycotina</taxon>
        <taxon>Agaricomycetes</taxon>
        <taxon>Agaricomycetidae</taxon>
        <taxon>Agaricales</taxon>
        <taxon>Agaricineae</taxon>
        <taxon>Agaricaceae</taxon>
        <taxon>Leucocoprinus</taxon>
    </lineage>
</organism>
<feature type="transmembrane region" description="Helical" evidence="2">
    <location>
        <begin position="224"/>
        <end position="246"/>
    </location>
</feature>
<feature type="compositionally biased region" description="Basic and acidic residues" evidence="1">
    <location>
        <begin position="339"/>
        <end position="350"/>
    </location>
</feature>
<evidence type="ECO:0000313" key="5">
    <source>
        <dbReference type="Proteomes" id="UP001213000"/>
    </source>
</evidence>
<evidence type="ECO:0000256" key="1">
    <source>
        <dbReference type="SAM" id="MobiDB-lite"/>
    </source>
</evidence>
<feature type="domain" description="DUF6534" evidence="3">
    <location>
        <begin position="190"/>
        <end position="276"/>
    </location>
</feature>
<dbReference type="PANTHER" id="PTHR40465:SF1">
    <property type="entry name" value="DUF6534 DOMAIN-CONTAINING PROTEIN"/>
    <property type="match status" value="1"/>
</dbReference>
<proteinExistence type="predicted"/>
<feature type="region of interest" description="Disordered" evidence="1">
    <location>
        <begin position="280"/>
        <end position="366"/>
    </location>
</feature>
<feature type="compositionally biased region" description="Polar residues" evidence="1">
    <location>
        <begin position="303"/>
        <end position="312"/>
    </location>
</feature>
<feature type="compositionally biased region" description="Low complexity" evidence="1">
    <location>
        <begin position="287"/>
        <end position="302"/>
    </location>
</feature>
<evidence type="ECO:0000259" key="3">
    <source>
        <dbReference type="Pfam" id="PF20152"/>
    </source>
</evidence>
<dbReference type="Proteomes" id="UP001213000">
    <property type="component" value="Unassembled WGS sequence"/>
</dbReference>
<feature type="transmembrane region" description="Helical" evidence="2">
    <location>
        <begin position="78"/>
        <end position="101"/>
    </location>
</feature>
<protein>
    <recommendedName>
        <fullName evidence="3">DUF6534 domain-containing protein</fullName>
    </recommendedName>
</protein>
<feature type="compositionally biased region" description="Polar residues" evidence="1">
    <location>
        <begin position="352"/>
        <end position="364"/>
    </location>
</feature>
<dbReference type="EMBL" id="JANIEX010000519">
    <property type="protein sequence ID" value="KAJ3566022.1"/>
    <property type="molecule type" value="Genomic_DNA"/>
</dbReference>
<dbReference type="InterPro" id="IPR045339">
    <property type="entry name" value="DUF6534"/>
</dbReference>
<reference evidence="4" key="1">
    <citation type="submission" date="2022-07" db="EMBL/GenBank/DDBJ databases">
        <title>Genome Sequence of Leucocoprinus birnbaumii.</title>
        <authorList>
            <person name="Buettner E."/>
        </authorList>
    </citation>
    <scope>NUCLEOTIDE SEQUENCE</scope>
    <source>
        <strain evidence="4">VT141</strain>
    </source>
</reference>
<keyword evidence="2" id="KW-1133">Transmembrane helix</keyword>
<feature type="transmembrane region" description="Helical" evidence="2">
    <location>
        <begin position="113"/>
        <end position="136"/>
    </location>
</feature>
<dbReference type="AlphaFoldDB" id="A0AAD5VSV0"/>
<name>A0AAD5VSV0_9AGAR</name>
<feature type="transmembrane region" description="Helical" evidence="2">
    <location>
        <begin position="420"/>
        <end position="438"/>
    </location>
</feature>
<keyword evidence="2" id="KW-0812">Transmembrane</keyword>
<accession>A0AAD5VSV0</accession>
<feature type="transmembrane region" description="Helical" evidence="2">
    <location>
        <begin position="541"/>
        <end position="564"/>
    </location>
</feature>
<keyword evidence="2" id="KW-0472">Membrane</keyword>
<feature type="transmembrane region" description="Helical" evidence="2">
    <location>
        <begin position="508"/>
        <end position="535"/>
    </location>
</feature>
<sequence>MDSPSRPQLPENAWLVLGPPVSGLLRNCRGMRAQQVEPADRRCNPQLVAIRDLSDAILQEVVYLNKVGNRDGKFLRGIVHFLFILDSAQTFMTMADIFFWFVRNYGDYQKMFVFNLAAVDGPLLDAIIAVTVQLVYCWRMWKIGRWKVLPLLSVACAVAACVGGMIAGIHSTIDPTNHDRPAVYLWLFGSAVTDIVIACSMAYMLMQFKTTETSRNTMAIIKRILLLTFETNAVTAAVAVALVTVFLTPSITPPNTNVYMVLYSNCFMVLLNQRHYYGEPGKTHGESSTLSSSSNRGRGTSSYNREASGSSQHHNRGQVSVIRFTEVRTEGSPDIEMGPIHEGRESHDLKSASPSTTLDSNQMDTRSDEAAGELDSLKKGFTAITVAGAFVAAIQGQVMSSIGEIPLSKAENRILQAVNSLYIIGLVLDVLSAMLAFLSTRWLELLSKDERAFLEQEFLVKWHRRALVPGVDTETHDHDLDAEKGQKSPRAPDVPQTLAFHQQVFYQWVAFSLCLPMPLLCFGIVCMLAGILTFVWSNQPVVVAVLVSVSIVVTIPFILGAFMVGRDNPGRKRVIVELVKRQGNW</sequence>
<keyword evidence="5" id="KW-1185">Reference proteome</keyword>
<comment type="caution">
    <text evidence="4">The sequence shown here is derived from an EMBL/GenBank/DDBJ whole genome shotgun (WGS) entry which is preliminary data.</text>
</comment>
<dbReference type="PANTHER" id="PTHR40465">
    <property type="entry name" value="CHROMOSOME 1, WHOLE GENOME SHOTGUN SEQUENCE"/>
    <property type="match status" value="1"/>
</dbReference>